<comment type="caution">
    <text evidence="1">The sequence shown here is derived from an EMBL/GenBank/DDBJ whole genome shotgun (WGS) entry which is preliminary data.</text>
</comment>
<organism evidence="1 2">
    <name type="scientific">[Emmonsia] crescens</name>
    <dbReference type="NCBI Taxonomy" id="73230"/>
    <lineage>
        <taxon>Eukaryota</taxon>
        <taxon>Fungi</taxon>
        <taxon>Dikarya</taxon>
        <taxon>Ascomycota</taxon>
        <taxon>Pezizomycotina</taxon>
        <taxon>Eurotiomycetes</taxon>
        <taxon>Eurotiomycetidae</taxon>
        <taxon>Onygenales</taxon>
        <taxon>Ajellomycetaceae</taxon>
        <taxon>Emergomyces</taxon>
    </lineage>
</organism>
<dbReference type="InterPro" id="IPR011009">
    <property type="entry name" value="Kinase-like_dom_sf"/>
</dbReference>
<sequence>MVGSRLVLGWHYLGGNVRSGRSSGTVERDNQYHIAIFGLWIILQLSRGHFGKEEDFDLAITERSRLFWADSLHPEQACISDLFARYVPTVLKGYGSLFTHSGLHQQNIIVQEQTADSELGSMKCYIAVVVDWETTGWYPAYWEYAAAFALLWRDGDWRKSLTLGRWNLRL</sequence>
<gene>
    <name evidence="1" type="ORF">GX50_02499</name>
</gene>
<name>A0A2B7ZMW2_9EURO</name>
<dbReference type="EMBL" id="PDND01000035">
    <property type="protein sequence ID" value="PGH34711.1"/>
    <property type="molecule type" value="Genomic_DNA"/>
</dbReference>
<dbReference type="SUPFAM" id="SSF56112">
    <property type="entry name" value="Protein kinase-like (PK-like)"/>
    <property type="match status" value="1"/>
</dbReference>
<accession>A0A2B7ZMW2</accession>
<dbReference type="Proteomes" id="UP000226031">
    <property type="component" value="Unassembled WGS sequence"/>
</dbReference>
<dbReference type="VEuPathDB" id="FungiDB:EMCG_03261"/>
<evidence type="ECO:0008006" key="3">
    <source>
        <dbReference type="Google" id="ProtNLM"/>
    </source>
</evidence>
<proteinExistence type="predicted"/>
<keyword evidence="2" id="KW-1185">Reference proteome</keyword>
<protein>
    <recommendedName>
        <fullName evidence="3">Aminoglycoside phosphotransferase domain-containing protein</fullName>
    </recommendedName>
</protein>
<evidence type="ECO:0000313" key="1">
    <source>
        <dbReference type="EMBL" id="PGH34711.1"/>
    </source>
</evidence>
<dbReference type="AlphaFoldDB" id="A0A2B7ZMW2"/>
<reference evidence="1 2" key="1">
    <citation type="submission" date="2017-10" db="EMBL/GenBank/DDBJ databases">
        <title>Comparative genomics in systemic dimorphic fungi from Ajellomycetaceae.</title>
        <authorList>
            <person name="Munoz J.F."/>
            <person name="Mcewen J.G."/>
            <person name="Clay O.K."/>
            <person name="Cuomo C.A."/>
        </authorList>
    </citation>
    <scope>NUCLEOTIDE SEQUENCE [LARGE SCALE GENOMIC DNA]</scope>
    <source>
        <strain evidence="1 2">UAMH4076</strain>
    </source>
</reference>
<evidence type="ECO:0000313" key="2">
    <source>
        <dbReference type="Proteomes" id="UP000226031"/>
    </source>
</evidence>
<dbReference type="STRING" id="73230.A0A2B7ZMW2"/>